<evidence type="ECO:0000313" key="4">
    <source>
        <dbReference type="Proteomes" id="UP000654075"/>
    </source>
</evidence>
<proteinExistence type="predicted"/>
<comment type="caution">
    <text evidence="3">The sequence shown here is derived from an EMBL/GenBank/DDBJ whole genome shotgun (WGS) entry which is preliminary data.</text>
</comment>
<feature type="transmembrane region" description="Helical" evidence="2">
    <location>
        <begin position="714"/>
        <end position="735"/>
    </location>
</feature>
<feature type="transmembrane region" description="Helical" evidence="2">
    <location>
        <begin position="978"/>
        <end position="1000"/>
    </location>
</feature>
<dbReference type="EMBL" id="CAJNNV010027879">
    <property type="protein sequence ID" value="CAE8622034.1"/>
    <property type="molecule type" value="Genomic_DNA"/>
</dbReference>
<organism evidence="3 4">
    <name type="scientific">Polarella glacialis</name>
    <name type="common">Dinoflagellate</name>
    <dbReference type="NCBI Taxonomy" id="89957"/>
    <lineage>
        <taxon>Eukaryota</taxon>
        <taxon>Sar</taxon>
        <taxon>Alveolata</taxon>
        <taxon>Dinophyceae</taxon>
        <taxon>Suessiales</taxon>
        <taxon>Suessiaceae</taxon>
        <taxon>Polarella</taxon>
    </lineage>
</organism>
<dbReference type="OrthoDB" id="439856at2759"/>
<keyword evidence="2" id="KW-0472">Membrane</keyword>
<feature type="transmembrane region" description="Helical" evidence="2">
    <location>
        <begin position="518"/>
        <end position="538"/>
    </location>
</feature>
<feature type="region of interest" description="Disordered" evidence="1">
    <location>
        <begin position="1"/>
        <end position="22"/>
    </location>
</feature>
<accession>A0A813GGN4</accession>
<feature type="transmembrane region" description="Helical" evidence="2">
    <location>
        <begin position="942"/>
        <end position="958"/>
    </location>
</feature>
<feature type="compositionally biased region" description="Gly residues" evidence="1">
    <location>
        <begin position="116"/>
        <end position="133"/>
    </location>
</feature>
<feature type="non-terminal residue" evidence="3">
    <location>
        <position position="1229"/>
    </location>
</feature>
<feature type="region of interest" description="Disordered" evidence="1">
    <location>
        <begin position="419"/>
        <end position="444"/>
    </location>
</feature>
<feature type="non-terminal residue" evidence="3">
    <location>
        <position position="1"/>
    </location>
</feature>
<keyword evidence="2" id="KW-1133">Transmembrane helix</keyword>
<feature type="transmembrane region" description="Helical" evidence="2">
    <location>
        <begin position="830"/>
        <end position="849"/>
    </location>
</feature>
<evidence type="ECO:0000313" key="3">
    <source>
        <dbReference type="EMBL" id="CAE8622034.1"/>
    </source>
</evidence>
<feature type="compositionally biased region" description="Basic and acidic residues" evidence="1">
    <location>
        <begin position="300"/>
        <end position="336"/>
    </location>
</feature>
<name>A0A813GGN4_POLGL</name>
<sequence length="1229" mass="133136">PGVLCDLDKVSGRSDDRNRDRRWTNHAAAQAAAMAPDEAQRRMEQLSLELRMIKDDNYRIREDQLRLEKELKATGAWPADRGGSFVGVGMEGRGGYGAGPDSGSFVGVGMGRGSFAGVGQEGRGGGGGGGGWGQQQQGRLQPSQSQSQGGNRVDADQQLSYMKEVIRSLQEIDTRSQDLAECARHFGGVGGSAAVFRCLLLAASAARRLFSGACFWRRRRLGACFQVPAFGGVGACFQVPAFGGVGGSAPRRLFSGACFWRRRRLGTARPLQVPAFGGVDGLGRGGGGGGEETGKSGGWESREGGEGKERGWESRGGGEREGRRSGGSGGREEDSFRPSPEMENLAIMKDEFLEQSLEGLASQSLETFASLQGQPEQSISKVTVEDVEKEMKRLELELQKRGVDWSNEEEEILVAIAGTDRSPGPRVGAPRSAAASGDLEEPSGDFDEVVVEGLEAEPLVDALPEDVAAKEALASFRGRSDNSIGFGDAMRSLDTYAKGSKSREHDQETFHSHLQTSVRVGCWTLILALPIIIWPVAVHLKSMGRSESEYLSFWGSMLLQFLFCIGPTLGASVQYTVEGFFGTTIATVNMFFLNYVMGFWLRGGAFANRLEIFDPETNITMIRSRWLPLCSNSNDYSFENCFLNIDLDRVEGAELAKALFVLADLVLVVFVVLSIGFNLNTRVFGLSTHVYFVMSFLDPNTGSFYTAPTLATHYWIIVACASFAVLLCFLIPFPITSYAKAHKMAEGSGLAVAMILESLPLTSTELCREKVQSAIEEADVVSASEEAVLLADLAVEFRGCRGPSLVFALALCGIVKDTSHAVSVVTHPRFVLRNTFTIFIAFMLGWIGVSNTLASYSSGPASTASVIMYTSSYGQITYTFTGASLPITLKRLNGVVLGAVIGSVAQRLFAIQSIGHAICYGVFIIAFVSFFIFHALHSKQNANVACLTVGYGISAMMPPGGIMRELAVKVNSSSNSSLFARVVGTALMFVALMFVDALLASSARHQARQRLVRSLNLTSKLVAKVLSPGGAAGEEKDEDTSGADLSRALKEAELEKGLRTLAEHFGTLGWAIQLLEETPQRRRILRAGSFAFSDKMIKKENRPSSPSATLMRTEMFKPILATLGNELQLMLANIAILAEDLTQERHLAQRLRPKTDKEEERDAEAEKVREVLQEKLYTRAVGSAFSRVAVSPWRAAWNTAKGSAAARTARMAYQKAQEAKKRNELVSNE</sequence>
<keyword evidence="2" id="KW-0812">Transmembrane</keyword>
<feature type="compositionally biased region" description="Gly residues" evidence="1">
    <location>
        <begin position="278"/>
        <end position="297"/>
    </location>
</feature>
<evidence type="ECO:0000256" key="2">
    <source>
        <dbReference type="SAM" id="Phobius"/>
    </source>
</evidence>
<gene>
    <name evidence="3" type="ORF">PGLA1383_LOCUS39546</name>
</gene>
<feature type="transmembrane region" description="Helical" evidence="2">
    <location>
        <begin position="892"/>
        <end position="909"/>
    </location>
</feature>
<feature type="compositionally biased region" description="Low complexity" evidence="1">
    <location>
        <begin position="134"/>
        <end position="152"/>
    </location>
</feature>
<evidence type="ECO:0000256" key="1">
    <source>
        <dbReference type="SAM" id="MobiDB-lite"/>
    </source>
</evidence>
<dbReference type="AlphaFoldDB" id="A0A813GGN4"/>
<feature type="transmembrane region" description="Helical" evidence="2">
    <location>
        <begin position="550"/>
        <end position="573"/>
    </location>
</feature>
<feature type="transmembrane region" description="Helical" evidence="2">
    <location>
        <begin position="915"/>
        <end position="935"/>
    </location>
</feature>
<feature type="transmembrane region" description="Helical" evidence="2">
    <location>
        <begin position="658"/>
        <end position="677"/>
    </location>
</feature>
<reference evidence="3" key="1">
    <citation type="submission" date="2021-02" db="EMBL/GenBank/DDBJ databases">
        <authorList>
            <person name="Dougan E. K."/>
            <person name="Rhodes N."/>
            <person name="Thang M."/>
            <person name="Chan C."/>
        </authorList>
    </citation>
    <scope>NUCLEOTIDE SEQUENCE</scope>
</reference>
<protein>
    <submittedName>
        <fullName evidence="3">Uncharacterized protein</fullName>
    </submittedName>
</protein>
<keyword evidence="4" id="KW-1185">Reference proteome</keyword>
<feature type="transmembrane region" description="Helical" evidence="2">
    <location>
        <begin position="861"/>
        <end position="880"/>
    </location>
</feature>
<feature type="transmembrane region" description="Helical" evidence="2">
    <location>
        <begin position="579"/>
        <end position="601"/>
    </location>
</feature>
<feature type="region of interest" description="Disordered" evidence="1">
    <location>
        <begin position="276"/>
        <end position="340"/>
    </location>
</feature>
<feature type="region of interest" description="Disordered" evidence="1">
    <location>
        <begin position="116"/>
        <end position="154"/>
    </location>
</feature>
<dbReference type="Proteomes" id="UP000654075">
    <property type="component" value="Unassembled WGS sequence"/>
</dbReference>